<accession>A0A0C3PA70</accession>
<protein>
    <submittedName>
        <fullName evidence="1">Uncharacterized protein</fullName>
    </submittedName>
</protein>
<sequence>MPKIRPKTVTPPSYLRLDSCKVVRTPGQPTDLSAGARGHWLPCYHHVSSEQRWIVSISISQRSVDAYQKLPADQSTHVALIFTSLEWKHWARAPLLHPGSSPDRTMVAPTKYTSTSMPCTSCCGYDFPDLSVDTRTRSFRMESHGLLQLPRYQNLCDERGWHSW</sequence>
<proteinExistence type="predicted"/>
<reference evidence="1 2" key="1">
    <citation type="submission" date="2014-04" db="EMBL/GenBank/DDBJ databases">
        <authorList>
            <consortium name="DOE Joint Genome Institute"/>
            <person name="Kuo A."/>
            <person name="Kohler A."/>
            <person name="Costa M.D."/>
            <person name="Nagy L.G."/>
            <person name="Floudas D."/>
            <person name="Copeland A."/>
            <person name="Barry K.W."/>
            <person name="Cichocki N."/>
            <person name="Veneault-Fourrey C."/>
            <person name="LaButti K."/>
            <person name="Lindquist E.A."/>
            <person name="Lipzen A."/>
            <person name="Lundell T."/>
            <person name="Morin E."/>
            <person name="Murat C."/>
            <person name="Sun H."/>
            <person name="Tunlid A."/>
            <person name="Henrissat B."/>
            <person name="Grigoriev I.V."/>
            <person name="Hibbett D.S."/>
            <person name="Martin F."/>
            <person name="Nordberg H.P."/>
            <person name="Cantor M.N."/>
            <person name="Hua S.X."/>
        </authorList>
    </citation>
    <scope>NUCLEOTIDE SEQUENCE [LARGE SCALE GENOMIC DNA]</scope>
    <source>
        <strain evidence="1 2">Marx 270</strain>
    </source>
</reference>
<reference evidence="2" key="2">
    <citation type="submission" date="2015-01" db="EMBL/GenBank/DDBJ databases">
        <title>Evolutionary Origins and Diversification of the Mycorrhizal Mutualists.</title>
        <authorList>
            <consortium name="DOE Joint Genome Institute"/>
            <consortium name="Mycorrhizal Genomics Consortium"/>
            <person name="Kohler A."/>
            <person name="Kuo A."/>
            <person name="Nagy L.G."/>
            <person name="Floudas D."/>
            <person name="Copeland A."/>
            <person name="Barry K.W."/>
            <person name="Cichocki N."/>
            <person name="Veneault-Fourrey C."/>
            <person name="LaButti K."/>
            <person name="Lindquist E.A."/>
            <person name="Lipzen A."/>
            <person name="Lundell T."/>
            <person name="Morin E."/>
            <person name="Murat C."/>
            <person name="Riley R."/>
            <person name="Ohm R."/>
            <person name="Sun H."/>
            <person name="Tunlid A."/>
            <person name="Henrissat B."/>
            <person name="Grigoriev I.V."/>
            <person name="Hibbett D.S."/>
            <person name="Martin F."/>
        </authorList>
    </citation>
    <scope>NUCLEOTIDE SEQUENCE [LARGE SCALE GENOMIC DNA]</scope>
    <source>
        <strain evidence="2">Marx 270</strain>
    </source>
</reference>
<organism evidence="1 2">
    <name type="scientific">Pisolithus tinctorius Marx 270</name>
    <dbReference type="NCBI Taxonomy" id="870435"/>
    <lineage>
        <taxon>Eukaryota</taxon>
        <taxon>Fungi</taxon>
        <taxon>Dikarya</taxon>
        <taxon>Basidiomycota</taxon>
        <taxon>Agaricomycotina</taxon>
        <taxon>Agaricomycetes</taxon>
        <taxon>Agaricomycetidae</taxon>
        <taxon>Boletales</taxon>
        <taxon>Sclerodermatineae</taxon>
        <taxon>Pisolithaceae</taxon>
        <taxon>Pisolithus</taxon>
    </lineage>
</organism>
<dbReference type="AlphaFoldDB" id="A0A0C3PA70"/>
<gene>
    <name evidence="1" type="ORF">M404DRAFT_540033</name>
</gene>
<name>A0A0C3PA70_PISTI</name>
<keyword evidence="2" id="KW-1185">Reference proteome</keyword>
<dbReference type="HOGENOM" id="CLU_1619706_0_0_1"/>
<evidence type="ECO:0000313" key="2">
    <source>
        <dbReference type="Proteomes" id="UP000054217"/>
    </source>
</evidence>
<dbReference type="InParanoid" id="A0A0C3PA70"/>
<dbReference type="Proteomes" id="UP000054217">
    <property type="component" value="Unassembled WGS sequence"/>
</dbReference>
<dbReference type="EMBL" id="KN831969">
    <property type="protein sequence ID" value="KIO04781.1"/>
    <property type="molecule type" value="Genomic_DNA"/>
</dbReference>
<evidence type="ECO:0000313" key="1">
    <source>
        <dbReference type="EMBL" id="KIO04781.1"/>
    </source>
</evidence>